<dbReference type="InterPro" id="IPR048840">
    <property type="entry name" value="PolA_pol_NTPase"/>
</dbReference>
<dbReference type="PANTHER" id="PTHR10682:SF10">
    <property type="entry name" value="POLYNUCLEOTIDE ADENYLYLTRANSFERASE"/>
    <property type="match status" value="1"/>
</dbReference>
<evidence type="ECO:0000256" key="13">
    <source>
        <dbReference type="PIRSR" id="PIRSR018425-1"/>
    </source>
</evidence>
<protein>
    <recommendedName>
        <fullName evidence="12">Poly(A) polymerase</fullName>
        <ecNumber evidence="12">2.7.7.19</ecNumber>
    </recommendedName>
</protein>
<feature type="region of interest" description="Disordered" evidence="15">
    <location>
        <begin position="461"/>
        <end position="506"/>
    </location>
</feature>
<feature type="binding site" evidence="14">
    <location>
        <position position="150"/>
    </location>
    <ligand>
        <name>Mg(2+)</name>
        <dbReference type="ChEBI" id="CHEBI:18420"/>
        <label>2</label>
        <note>catalytic</note>
    </ligand>
</feature>
<dbReference type="GO" id="GO:0003723">
    <property type="term" value="F:RNA binding"/>
    <property type="evidence" value="ECO:0007669"/>
    <property type="project" value="UniProtKB-UniRule"/>
</dbReference>
<dbReference type="EMBL" id="OB663502">
    <property type="protein sequence ID" value="CAD7231426.1"/>
    <property type="molecule type" value="Genomic_DNA"/>
</dbReference>
<gene>
    <name evidence="19" type="ORF">CTOB1V02_LOCUS9273</name>
</gene>
<dbReference type="AlphaFoldDB" id="A0A7R8ZPD8"/>
<evidence type="ECO:0000313" key="19">
    <source>
        <dbReference type="EMBL" id="CAD7231426.1"/>
    </source>
</evidence>
<feature type="domain" description="Poly(A) polymerase RNA-binding" evidence="16">
    <location>
        <begin position="315"/>
        <end position="371"/>
    </location>
</feature>
<feature type="domain" description="Poly(A) polymerase nucleotidyltransferase" evidence="18">
    <location>
        <begin position="8"/>
        <end position="198"/>
    </location>
</feature>
<dbReference type="Gene3D" id="1.10.1410.10">
    <property type="match status" value="1"/>
</dbReference>
<dbReference type="GO" id="GO:1990817">
    <property type="term" value="F:poly(A) RNA polymerase activity"/>
    <property type="evidence" value="ECO:0007669"/>
    <property type="project" value="UniProtKB-UniRule"/>
</dbReference>
<comment type="cofactor">
    <cofactor evidence="1">
        <name>Mn(2+)</name>
        <dbReference type="ChEBI" id="CHEBI:29035"/>
    </cofactor>
</comment>
<keyword evidence="9 14" id="KW-0460">Magnesium</keyword>
<dbReference type="InterPro" id="IPR043519">
    <property type="entry name" value="NT_sf"/>
</dbReference>
<organism evidence="19">
    <name type="scientific">Cyprideis torosa</name>
    <dbReference type="NCBI Taxonomy" id="163714"/>
    <lineage>
        <taxon>Eukaryota</taxon>
        <taxon>Metazoa</taxon>
        <taxon>Ecdysozoa</taxon>
        <taxon>Arthropoda</taxon>
        <taxon>Crustacea</taxon>
        <taxon>Oligostraca</taxon>
        <taxon>Ostracoda</taxon>
        <taxon>Podocopa</taxon>
        <taxon>Podocopida</taxon>
        <taxon>Cytherocopina</taxon>
        <taxon>Cytheroidea</taxon>
        <taxon>Cytherideidae</taxon>
        <taxon>Cyprideis</taxon>
    </lineage>
</organism>
<dbReference type="Gene3D" id="3.30.70.590">
    <property type="entry name" value="Poly(A) polymerase predicted RNA binding domain"/>
    <property type="match status" value="1"/>
</dbReference>
<accession>A0A7R8ZPD8</accession>
<feature type="compositionally biased region" description="Basic and acidic residues" evidence="15">
    <location>
        <begin position="496"/>
        <end position="506"/>
    </location>
</feature>
<evidence type="ECO:0000256" key="1">
    <source>
        <dbReference type="ARBA" id="ARBA00001936"/>
    </source>
</evidence>
<reference evidence="19" key="1">
    <citation type="submission" date="2020-11" db="EMBL/GenBank/DDBJ databases">
        <authorList>
            <person name="Tran Van P."/>
        </authorList>
    </citation>
    <scope>NUCLEOTIDE SEQUENCE</scope>
</reference>
<feature type="binding site" evidence="13">
    <location>
        <begin position="83"/>
        <end position="85"/>
    </location>
    <ligand>
        <name>ATP</name>
        <dbReference type="ChEBI" id="CHEBI:30616"/>
    </ligand>
</feature>
<evidence type="ECO:0000256" key="3">
    <source>
        <dbReference type="ARBA" id="ARBA00010912"/>
    </source>
</evidence>
<feature type="compositionally biased region" description="Polar residues" evidence="15">
    <location>
        <begin position="463"/>
        <end position="478"/>
    </location>
</feature>
<evidence type="ECO:0000256" key="4">
    <source>
        <dbReference type="ARBA" id="ARBA00022664"/>
    </source>
</evidence>
<evidence type="ECO:0000256" key="12">
    <source>
        <dbReference type="PIRNR" id="PIRNR018425"/>
    </source>
</evidence>
<evidence type="ECO:0000256" key="8">
    <source>
        <dbReference type="ARBA" id="ARBA00022840"/>
    </source>
</evidence>
<feature type="binding site" evidence="13">
    <location>
        <begin position="230"/>
        <end position="231"/>
    </location>
    <ligand>
        <name>ATP</name>
        <dbReference type="ChEBI" id="CHEBI:30616"/>
    </ligand>
</feature>
<keyword evidence="5 12" id="KW-0808">Transferase</keyword>
<evidence type="ECO:0000256" key="11">
    <source>
        <dbReference type="ARBA" id="ARBA00048830"/>
    </source>
</evidence>
<evidence type="ECO:0000259" key="16">
    <source>
        <dbReference type="Pfam" id="PF04926"/>
    </source>
</evidence>
<dbReference type="InterPro" id="IPR007010">
    <property type="entry name" value="PolA_pol_RNA-bd_dom"/>
</dbReference>
<dbReference type="GO" id="GO:0006397">
    <property type="term" value="P:mRNA processing"/>
    <property type="evidence" value="ECO:0007669"/>
    <property type="project" value="UniProtKB-KW"/>
</dbReference>
<keyword evidence="4 12" id="KW-0507">mRNA processing</keyword>
<keyword evidence="8 12" id="KW-0067">ATP-binding</keyword>
<dbReference type="SUPFAM" id="SSF55003">
    <property type="entry name" value="PAP/Archaeal CCA-adding enzyme, C-terminal domain"/>
    <property type="match status" value="1"/>
</dbReference>
<proteinExistence type="inferred from homology"/>
<feature type="binding site" evidence="14">
    <location>
        <position position="96"/>
    </location>
    <ligand>
        <name>Mg(2+)</name>
        <dbReference type="ChEBI" id="CHEBI:18420"/>
        <label>2</label>
        <note>catalytic</note>
    </ligand>
</feature>
<evidence type="ECO:0000256" key="15">
    <source>
        <dbReference type="SAM" id="MobiDB-lite"/>
    </source>
</evidence>
<keyword evidence="10 12" id="KW-0539">Nucleus</keyword>
<evidence type="ECO:0000256" key="7">
    <source>
        <dbReference type="ARBA" id="ARBA00022741"/>
    </source>
</evidence>
<dbReference type="GO" id="GO:0046872">
    <property type="term" value="F:metal ion binding"/>
    <property type="evidence" value="ECO:0007669"/>
    <property type="project" value="UniProtKB-KW"/>
</dbReference>
<comment type="cofactor">
    <cofactor evidence="14">
        <name>Mg(2+)</name>
        <dbReference type="ChEBI" id="CHEBI:18420"/>
    </cofactor>
    <text evidence="14">Binds 2 magnesium ions. Also active with manganese.</text>
</comment>
<dbReference type="FunFam" id="3.30.460.10:FF:000002">
    <property type="entry name" value="Poly(A) polymerase alpha, putative"/>
    <property type="match status" value="1"/>
</dbReference>
<dbReference type="InterPro" id="IPR014492">
    <property type="entry name" value="PolyA_polymerase"/>
</dbReference>
<dbReference type="GO" id="GO:0005634">
    <property type="term" value="C:nucleus"/>
    <property type="evidence" value="ECO:0007669"/>
    <property type="project" value="UniProtKB-SubCell"/>
</dbReference>
<evidence type="ECO:0000256" key="14">
    <source>
        <dbReference type="PIRSR" id="PIRSR018425-2"/>
    </source>
</evidence>
<dbReference type="PANTHER" id="PTHR10682">
    <property type="entry name" value="POLY A POLYMERASE"/>
    <property type="match status" value="1"/>
</dbReference>
<dbReference type="InterPro" id="IPR007012">
    <property type="entry name" value="PolA_pol_cen_dom"/>
</dbReference>
<evidence type="ECO:0000256" key="6">
    <source>
        <dbReference type="ARBA" id="ARBA00022723"/>
    </source>
</evidence>
<dbReference type="InterPro" id="IPR011068">
    <property type="entry name" value="NuclTrfase_I-like_C"/>
</dbReference>
<feature type="binding site" evidence="13">
    <location>
        <begin position="96"/>
        <end position="98"/>
    </location>
    <ligand>
        <name>ATP</name>
        <dbReference type="ChEBI" id="CHEBI:30616"/>
    </ligand>
</feature>
<feature type="binding site" evidence="14">
    <location>
        <position position="98"/>
    </location>
    <ligand>
        <name>Mg(2+)</name>
        <dbReference type="ChEBI" id="CHEBI:18420"/>
        <label>2</label>
        <note>catalytic</note>
    </ligand>
</feature>
<dbReference type="OrthoDB" id="412748at2759"/>
<comment type="similarity">
    <text evidence="3 12">Belongs to the poly(A) polymerase family.</text>
</comment>
<feature type="binding site" evidence="14">
    <location>
        <position position="96"/>
    </location>
    <ligand>
        <name>Mg(2+)</name>
        <dbReference type="ChEBI" id="CHEBI:18420"/>
        <label>1</label>
        <note>catalytic</note>
    </ligand>
</feature>
<dbReference type="SUPFAM" id="SSF81631">
    <property type="entry name" value="PAP/OAS1 substrate-binding domain"/>
    <property type="match status" value="1"/>
</dbReference>
<feature type="binding site" evidence="14">
    <location>
        <position position="98"/>
    </location>
    <ligand>
        <name>Mg(2+)</name>
        <dbReference type="ChEBI" id="CHEBI:18420"/>
        <label>1</label>
        <note>catalytic</note>
    </ligand>
</feature>
<evidence type="ECO:0000256" key="2">
    <source>
        <dbReference type="ARBA" id="ARBA00004123"/>
    </source>
</evidence>
<feature type="domain" description="Poly(A) polymerase central" evidence="17">
    <location>
        <begin position="203"/>
        <end position="236"/>
    </location>
</feature>
<evidence type="ECO:0000259" key="18">
    <source>
        <dbReference type="Pfam" id="PF20750"/>
    </source>
</evidence>
<dbReference type="Gene3D" id="3.30.460.10">
    <property type="entry name" value="Beta Polymerase, domain 2"/>
    <property type="match status" value="1"/>
</dbReference>
<dbReference type="CDD" id="cd05402">
    <property type="entry name" value="NT_PAP_TUTase"/>
    <property type="match status" value="1"/>
</dbReference>
<dbReference type="GO" id="GO:0031123">
    <property type="term" value="P:RNA 3'-end processing"/>
    <property type="evidence" value="ECO:0007669"/>
    <property type="project" value="InterPro"/>
</dbReference>
<keyword evidence="7 12" id="KW-0547">Nucleotide-binding</keyword>
<keyword evidence="6 14" id="KW-0479">Metal-binding</keyword>
<feature type="compositionally biased region" description="Basic residues" evidence="15">
    <location>
        <begin position="479"/>
        <end position="495"/>
    </location>
</feature>
<dbReference type="EC" id="2.7.7.19" evidence="12"/>
<feature type="binding site" evidence="13">
    <location>
        <position position="150"/>
    </location>
    <ligand>
        <name>ATP</name>
        <dbReference type="ChEBI" id="CHEBI:30616"/>
    </ligand>
</feature>
<name>A0A7R8ZPD8_9CRUS</name>
<comment type="catalytic activity">
    <reaction evidence="11 12">
        <text>RNA(n) + ATP = RNA(n)-3'-adenine ribonucleotide + diphosphate</text>
        <dbReference type="Rhea" id="RHEA:11332"/>
        <dbReference type="Rhea" id="RHEA-COMP:14527"/>
        <dbReference type="Rhea" id="RHEA-COMP:17347"/>
        <dbReference type="ChEBI" id="CHEBI:30616"/>
        <dbReference type="ChEBI" id="CHEBI:33019"/>
        <dbReference type="ChEBI" id="CHEBI:140395"/>
        <dbReference type="ChEBI" id="CHEBI:173115"/>
        <dbReference type="EC" id="2.7.7.19"/>
    </reaction>
</comment>
<evidence type="ECO:0000256" key="10">
    <source>
        <dbReference type="ARBA" id="ARBA00023242"/>
    </source>
</evidence>
<dbReference type="Pfam" id="PF04928">
    <property type="entry name" value="PAP_central"/>
    <property type="match status" value="2"/>
</dbReference>
<evidence type="ECO:0000256" key="9">
    <source>
        <dbReference type="ARBA" id="ARBA00022842"/>
    </source>
</evidence>
<dbReference type="Pfam" id="PF04926">
    <property type="entry name" value="PAP_RNA-bind"/>
    <property type="match status" value="2"/>
</dbReference>
<feature type="domain" description="Poly(A) polymerase central" evidence="17">
    <location>
        <begin position="237"/>
        <end position="308"/>
    </location>
</feature>
<dbReference type="GO" id="GO:0005524">
    <property type="term" value="F:ATP binding"/>
    <property type="evidence" value="ECO:0007669"/>
    <property type="project" value="UniProtKB-UniRule"/>
</dbReference>
<sequence length="506" mass="58586">MIPDPCYGVTGPISCAHPSPGDRELTEKLDLELKKMGVYEEEEDLRRRMEVLDTMNTLFKKWVRDLCIGKNMPYAVGGQIRTFGSYRLGVHSRGSDIDVLCIAPRIVERSDFFTSFFELLKQTPGVTDIRKIEEAFVPVIKFKLQGIELDVTFARLAFEEIPDDIDLSDANILKYVCCLKCVRSINGYRETDEILRLVPNIESFRLALRAIRLWAKRQGIYFKVLGFLGGVSWSMLWDWPQPVLLKAQEDINLGFPVWDPRVNAADCYHLMPIIDPIYPQQNSAYSVSRSTRTVMTKALKEGLEIAKDHLFEPINFFAKYKHFIVMIVSSLTPEDQLEWHGMVESKIRHLIATLERNEHIELPHVNMYSYPPPDKNKEKTCSMWFIGLEFAKVENLNIDLRYDIQQFSRHVSRSSRMRDGMRMEAKYVKRRQLTDYLPDLVLPKTNASRMDSFQLIFLPTNPPSQATITPNGDVQPSSPRHRRKRRRNRRGRGGSRHRETAEEAPS</sequence>
<dbReference type="Pfam" id="PF20750">
    <property type="entry name" value="PAP_NTPase"/>
    <property type="match status" value="1"/>
</dbReference>
<evidence type="ECO:0000259" key="17">
    <source>
        <dbReference type="Pfam" id="PF04928"/>
    </source>
</evidence>
<evidence type="ECO:0000256" key="5">
    <source>
        <dbReference type="ARBA" id="ARBA00022679"/>
    </source>
</evidence>
<feature type="domain" description="Poly(A) polymerase RNA-binding" evidence="16">
    <location>
        <begin position="374"/>
        <end position="437"/>
    </location>
</feature>
<feature type="binding site" evidence="13">
    <location>
        <position position="221"/>
    </location>
    <ligand>
        <name>ATP</name>
        <dbReference type="ChEBI" id="CHEBI:30616"/>
    </ligand>
</feature>
<comment type="subcellular location">
    <subcellularLocation>
        <location evidence="2 12">Nucleus</location>
    </subcellularLocation>
</comment>
<dbReference type="PIRSF" id="PIRSF018425">
    <property type="entry name" value="PolyA_polymerase"/>
    <property type="match status" value="1"/>
</dbReference>
<dbReference type="SUPFAM" id="SSF81301">
    <property type="entry name" value="Nucleotidyltransferase"/>
    <property type="match status" value="1"/>
</dbReference>
<comment type="function">
    <text evidence="12">Polymerase that creates the 3'-poly(A) tail of mRNA's.</text>
</comment>